<dbReference type="EMBL" id="LR131273">
    <property type="protein sequence ID" value="VDR38351.1"/>
    <property type="molecule type" value="Genomic_DNA"/>
</dbReference>
<evidence type="ECO:0000313" key="2">
    <source>
        <dbReference type="EMBL" id="VDR38351.1"/>
    </source>
</evidence>
<keyword evidence="1" id="KW-0472">Membrane</keyword>
<name>A0A3P8L5X6_TSUPA</name>
<sequence>MRFSNSINGDVFDVIERSFFIGSGGADWLFHNCIALIGRGRIGIILCRRSLGSGSGKVFKSVVDRWERESDMSNRVQGMRRGVVGGAAVAVAAVVAVSGVGSASADPGPGRLNAGAVSVPRAALPGWSVASVSGGGVGAVVTFPGGGWSSQVQLGATRADGRSSTDVARSIVLNAPRTPGYSRNAARVVGLSMRPTSVSGVSATLATGTIEVQGAPVKADRFRVIVVDSKPQSYFVSAVPFEAGDRIAQADAAERGLVAGR</sequence>
<keyword evidence="1" id="KW-1133">Transmembrane helix</keyword>
<accession>A0A3P8L5X6</accession>
<keyword evidence="1" id="KW-0812">Transmembrane</keyword>
<dbReference type="AlphaFoldDB" id="A0A3P8L5X6"/>
<gene>
    <name evidence="2" type="ORF">NCTC10741_01468</name>
</gene>
<protein>
    <submittedName>
        <fullName evidence="2">Uncharacterized protein</fullName>
    </submittedName>
</protein>
<organism evidence="2 3">
    <name type="scientific">Tsukamurella paurometabola</name>
    <name type="common">Corynebacterium paurometabolum</name>
    <dbReference type="NCBI Taxonomy" id="2061"/>
    <lineage>
        <taxon>Bacteria</taxon>
        <taxon>Bacillati</taxon>
        <taxon>Actinomycetota</taxon>
        <taxon>Actinomycetes</taxon>
        <taxon>Mycobacteriales</taxon>
        <taxon>Tsukamurellaceae</taxon>
        <taxon>Tsukamurella</taxon>
    </lineage>
</organism>
<proteinExistence type="predicted"/>
<evidence type="ECO:0000256" key="1">
    <source>
        <dbReference type="SAM" id="Phobius"/>
    </source>
</evidence>
<dbReference type="Proteomes" id="UP000271626">
    <property type="component" value="Chromosome"/>
</dbReference>
<feature type="transmembrane region" description="Helical" evidence="1">
    <location>
        <begin position="82"/>
        <end position="103"/>
    </location>
</feature>
<reference evidence="2 3" key="1">
    <citation type="submission" date="2018-12" db="EMBL/GenBank/DDBJ databases">
        <authorList>
            <consortium name="Pathogen Informatics"/>
        </authorList>
    </citation>
    <scope>NUCLEOTIDE SEQUENCE [LARGE SCALE GENOMIC DNA]</scope>
    <source>
        <strain evidence="2 3">NCTC10741</strain>
    </source>
</reference>
<evidence type="ECO:0000313" key="3">
    <source>
        <dbReference type="Proteomes" id="UP000271626"/>
    </source>
</evidence>